<dbReference type="AlphaFoldDB" id="A0AAF0H5U8"/>
<organism evidence="1 2">
    <name type="scientific">Agrobacterium larrymoorei</name>
    <dbReference type="NCBI Taxonomy" id="160699"/>
    <lineage>
        <taxon>Bacteria</taxon>
        <taxon>Pseudomonadati</taxon>
        <taxon>Pseudomonadota</taxon>
        <taxon>Alphaproteobacteria</taxon>
        <taxon>Hyphomicrobiales</taxon>
        <taxon>Rhizobiaceae</taxon>
        <taxon>Rhizobium/Agrobacterium group</taxon>
        <taxon>Agrobacterium</taxon>
    </lineage>
</organism>
<evidence type="ECO:0000313" key="1">
    <source>
        <dbReference type="EMBL" id="WHA40909.1"/>
    </source>
</evidence>
<dbReference type="RefSeq" id="WP_268817462.1">
    <property type="nucleotide sequence ID" value="NZ_CP124733.1"/>
</dbReference>
<accession>A0AAF0H5U8</accession>
<reference evidence="1" key="1">
    <citation type="submission" date="2023-05" db="EMBL/GenBank/DDBJ databases">
        <title>Complete genome sequence of Agrobacterium larrymoorei CFBP5477.</title>
        <authorList>
            <person name="Yen H.-C."/>
            <person name="Chou L."/>
            <person name="Lin Y.-C."/>
            <person name="Lai E.-M."/>
            <person name="Kuo C.-H."/>
        </authorList>
    </citation>
    <scope>NUCLEOTIDE SEQUENCE</scope>
    <source>
        <strain evidence="1">CFBP5477</strain>
    </source>
</reference>
<protein>
    <submittedName>
        <fullName evidence="1">Uncharacterized protein</fullName>
    </submittedName>
</protein>
<dbReference type="Proteomes" id="UP000298664">
    <property type="component" value="Chromosome Circular"/>
</dbReference>
<sequence>MAVFVARFGHTSLDDIERWPPDKLEAYFHKTCELNKIMRQ</sequence>
<proteinExistence type="predicted"/>
<dbReference type="EMBL" id="CP124733">
    <property type="protein sequence ID" value="WHA40909.1"/>
    <property type="molecule type" value="Genomic_DNA"/>
</dbReference>
<name>A0AAF0H5U8_9HYPH</name>
<gene>
    <name evidence="1" type="ORF">CFBP5477_014025</name>
</gene>
<evidence type="ECO:0000313" key="2">
    <source>
        <dbReference type="Proteomes" id="UP000298664"/>
    </source>
</evidence>